<feature type="region of interest" description="Disordered" evidence="2">
    <location>
        <begin position="86"/>
        <end position="111"/>
    </location>
</feature>
<evidence type="ECO:0000256" key="2">
    <source>
        <dbReference type="SAM" id="MobiDB-lite"/>
    </source>
</evidence>
<keyword evidence="1" id="KW-0560">Oxidoreductase</keyword>
<sequence length="111" mass="11849">MPIGSLGRTGSIVPSHALGTKTFGVETNELEAHRMLDLYVARGGTFIDTADVYLDGVPEEIIGRWGAARGRTDDFVVATKRRLGPFAGQSGRISPRGPAWRRQKPGASANG</sequence>
<protein>
    <recommendedName>
        <fullName evidence="3">NADP-dependent oxidoreductase domain-containing protein</fullName>
    </recommendedName>
</protein>
<keyword evidence="5" id="KW-1185">Reference proteome</keyword>
<comment type="caution">
    <text evidence="4">The sequence shown here is derived from an EMBL/GenBank/DDBJ whole genome shotgun (WGS) entry which is preliminary data.</text>
</comment>
<dbReference type="AlphaFoldDB" id="A0A2G8REJ2"/>
<dbReference type="EMBL" id="AWWI01000074">
    <property type="protein sequence ID" value="PIL19942.1"/>
    <property type="molecule type" value="Genomic_DNA"/>
</dbReference>
<dbReference type="RefSeq" id="WP_218967672.1">
    <property type="nucleotide sequence ID" value="NZ_AWWI01000074.1"/>
</dbReference>
<dbReference type="PANTHER" id="PTHR43364:SF4">
    <property type="entry name" value="NAD(P)-LINKED OXIDOREDUCTASE SUPERFAMILY PROTEIN"/>
    <property type="match status" value="1"/>
</dbReference>
<dbReference type="GO" id="GO:0016491">
    <property type="term" value="F:oxidoreductase activity"/>
    <property type="evidence" value="ECO:0007669"/>
    <property type="project" value="UniProtKB-KW"/>
</dbReference>
<evidence type="ECO:0000313" key="5">
    <source>
        <dbReference type="Proteomes" id="UP000231259"/>
    </source>
</evidence>
<dbReference type="Pfam" id="PF00248">
    <property type="entry name" value="Aldo_ket_red"/>
    <property type="match status" value="1"/>
</dbReference>
<accession>A0A2G8REJ2</accession>
<dbReference type="PANTHER" id="PTHR43364">
    <property type="entry name" value="NADH-SPECIFIC METHYLGLYOXAL REDUCTASE-RELATED"/>
    <property type="match status" value="1"/>
</dbReference>
<evidence type="ECO:0000313" key="4">
    <source>
        <dbReference type="EMBL" id="PIL19942.1"/>
    </source>
</evidence>
<dbReference type="SUPFAM" id="SSF51430">
    <property type="entry name" value="NAD(P)-linked oxidoreductase"/>
    <property type="match status" value="1"/>
</dbReference>
<proteinExistence type="predicted"/>
<dbReference type="Proteomes" id="UP000231259">
    <property type="component" value="Unassembled WGS sequence"/>
</dbReference>
<reference evidence="4 5" key="1">
    <citation type="submission" date="2013-09" db="EMBL/GenBank/DDBJ databases">
        <title>Genome sequencing of Phaeobacter antarcticus sp. nov. SM1211.</title>
        <authorList>
            <person name="Zhang X.-Y."/>
            <person name="Liu C."/>
            <person name="Chen X.-L."/>
            <person name="Xie B.-B."/>
            <person name="Qin Q.-L."/>
            <person name="Rong J.-C."/>
            <person name="Zhang Y.-Z."/>
        </authorList>
    </citation>
    <scope>NUCLEOTIDE SEQUENCE [LARGE SCALE GENOMIC DNA]</scope>
    <source>
        <strain evidence="4 5">SM1211</strain>
    </source>
</reference>
<organism evidence="4 5">
    <name type="scientific">Puniceibacterium antarcticum</name>
    <dbReference type="NCBI Taxonomy" id="1206336"/>
    <lineage>
        <taxon>Bacteria</taxon>
        <taxon>Pseudomonadati</taxon>
        <taxon>Pseudomonadota</taxon>
        <taxon>Alphaproteobacteria</taxon>
        <taxon>Rhodobacterales</taxon>
        <taxon>Paracoccaceae</taxon>
        <taxon>Puniceibacterium</taxon>
    </lineage>
</organism>
<evidence type="ECO:0000256" key="1">
    <source>
        <dbReference type="ARBA" id="ARBA00023002"/>
    </source>
</evidence>
<name>A0A2G8REJ2_9RHOB</name>
<dbReference type="InterPro" id="IPR050523">
    <property type="entry name" value="AKR_Detox_Biosynth"/>
</dbReference>
<gene>
    <name evidence="4" type="ORF">P775_11985</name>
</gene>
<dbReference type="InterPro" id="IPR023210">
    <property type="entry name" value="NADP_OxRdtase_dom"/>
</dbReference>
<dbReference type="Gene3D" id="3.20.20.100">
    <property type="entry name" value="NADP-dependent oxidoreductase domain"/>
    <property type="match status" value="1"/>
</dbReference>
<dbReference type="InterPro" id="IPR036812">
    <property type="entry name" value="NAD(P)_OxRdtase_dom_sf"/>
</dbReference>
<feature type="domain" description="NADP-dependent oxidoreductase" evidence="3">
    <location>
        <begin position="18"/>
        <end position="81"/>
    </location>
</feature>
<evidence type="ECO:0000259" key="3">
    <source>
        <dbReference type="Pfam" id="PF00248"/>
    </source>
</evidence>